<feature type="region of interest" description="Disordered" evidence="1">
    <location>
        <begin position="462"/>
        <end position="492"/>
    </location>
</feature>
<dbReference type="Pfam" id="PF05569">
    <property type="entry name" value="Peptidase_M56"/>
    <property type="match status" value="1"/>
</dbReference>
<evidence type="ECO:0000259" key="3">
    <source>
        <dbReference type="Pfam" id="PF05569"/>
    </source>
</evidence>
<feature type="transmembrane region" description="Helical" evidence="2">
    <location>
        <begin position="34"/>
        <end position="53"/>
    </location>
</feature>
<feature type="transmembrane region" description="Helical" evidence="2">
    <location>
        <begin position="262"/>
        <end position="280"/>
    </location>
</feature>
<evidence type="ECO:0000313" key="4">
    <source>
        <dbReference type="EMBL" id="OCA68676.1"/>
    </source>
</evidence>
<dbReference type="AlphaFoldDB" id="A0A1B8ZAS7"/>
<feature type="transmembrane region" description="Helical" evidence="2">
    <location>
        <begin position="6"/>
        <end position="22"/>
    </location>
</feature>
<dbReference type="EMBL" id="MAYG01000031">
    <property type="protein sequence ID" value="OCA68676.1"/>
    <property type="molecule type" value="Genomic_DNA"/>
</dbReference>
<dbReference type="CDD" id="cd07341">
    <property type="entry name" value="M56_BlaR1_MecR1_like"/>
    <property type="match status" value="1"/>
</dbReference>
<dbReference type="STRING" id="651561.BBI00_20935"/>
<gene>
    <name evidence="4" type="ORF">BBI00_20935</name>
</gene>
<name>A0A1B8ZAS7_9FLAO</name>
<accession>A0A1B8ZAS7</accession>
<proteinExistence type="predicted"/>
<comment type="caution">
    <text evidence="4">The sequence shown here is derived from an EMBL/GenBank/DDBJ whole genome shotgun (WGS) entry which is preliminary data.</text>
</comment>
<feature type="compositionally biased region" description="Polar residues" evidence="1">
    <location>
        <begin position="481"/>
        <end position="490"/>
    </location>
</feature>
<evidence type="ECO:0000313" key="5">
    <source>
        <dbReference type="Proteomes" id="UP000093432"/>
    </source>
</evidence>
<dbReference type="OrthoDB" id="1522859at2"/>
<dbReference type="InterPro" id="IPR008756">
    <property type="entry name" value="Peptidase_M56"/>
</dbReference>
<feature type="transmembrane region" description="Helical" evidence="2">
    <location>
        <begin position="90"/>
        <end position="111"/>
    </location>
</feature>
<dbReference type="RefSeq" id="WP_065400810.1">
    <property type="nucleotide sequence ID" value="NZ_MAYG01000031.1"/>
</dbReference>
<evidence type="ECO:0000256" key="1">
    <source>
        <dbReference type="SAM" id="MobiDB-lite"/>
    </source>
</evidence>
<keyword evidence="2" id="KW-0812">Transmembrane</keyword>
<evidence type="ECO:0000256" key="2">
    <source>
        <dbReference type="SAM" id="Phobius"/>
    </source>
</evidence>
<organism evidence="4 5">
    <name type="scientific">Chryseobacterium arthrosphaerae</name>
    <dbReference type="NCBI Taxonomy" id="651561"/>
    <lineage>
        <taxon>Bacteria</taxon>
        <taxon>Pseudomonadati</taxon>
        <taxon>Bacteroidota</taxon>
        <taxon>Flavobacteriia</taxon>
        <taxon>Flavobacteriales</taxon>
        <taxon>Weeksellaceae</taxon>
        <taxon>Chryseobacterium group</taxon>
        <taxon>Chryseobacterium</taxon>
    </lineage>
</organism>
<keyword evidence="2" id="KW-0472">Membrane</keyword>
<feature type="domain" description="Peptidase M56" evidence="3">
    <location>
        <begin position="25"/>
        <end position="252"/>
    </location>
</feature>
<keyword evidence="2" id="KW-1133">Transmembrane helix</keyword>
<protein>
    <recommendedName>
        <fullName evidence="3">Peptidase M56 domain-containing protein</fullName>
    </recommendedName>
</protein>
<dbReference type="Proteomes" id="UP000093432">
    <property type="component" value="Unassembled WGS sequence"/>
</dbReference>
<reference evidence="5" key="1">
    <citation type="submission" date="2016-07" db="EMBL/GenBank/DDBJ databases">
        <authorList>
            <person name="Florea S."/>
            <person name="Webb J.S."/>
            <person name="Jaromczyk J."/>
            <person name="Schardl C.L."/>
        </authorList>
    </citation>
    <scope>NUCLEOTIDE SEQUENCE [LARGE SCALE GENOMIC DNA]</scope>
    <source>
        <strain evidence="5">CC-VM-7</strain>
    </source>
</reference>
<sequence>MSTIIFKIIVCSSIFIAVYYLFLEKEKMYRFNRFYLLSSLVLSYVIPFITITIEAPETKAETNPPLIIEEAAQQINFIQPVQESFNWMNILWAVYILITLFLLIKSILALLKINRTKGEKRIYQNYNMVLTKDDVSPFSFWNTIYLGESYIKNGTVDPRIFLHEKSHLDQKHSIDLIIIDLFRIFTWFNPIIFLYKKAIISNHEFLADESVLNGKINIKEYQNLILDEILSHQNPSLTHSFNFNNTKKRFIMMKAKKSKFSFLKKTTGIAALIAAAAIFSERTYAESRVIETVSDNPVKSFSEATDQDSYKEFKDILSKYSALLSQGKYAEFSKKVSESDKKRLEELYPQLTDAQRNEQKIIFFATPEFKRRTLTEKEMQSFLNKNNYAVWIDSKKVNNSVLKNYKTSDFSNVNISKVGLNARTEKNPQPYQVSLMTHSYFDQVKKERASTVMGFKKEMPKPVADTISPRKTAPESDEGKNTNINTAQNRDYTEAQYPEGLKGLRAQIGKRMDVSSLGDFKGSTITAMAYVHIDEAGKATQVTTSGDNETFNKEFLKTMTAISDETTWKPAIKDGKAIASVLKVPATMTFTRP</sequence>